<dbReference type="SUPFAM" id="SSF56300">
    <property type="entry name" value="Metallo-dependent phosphatases"/>
    <property type="match status" value="1"/>
</dbReference>
<sequence>MNILAVSDIHGRINYEKRILDALSSADIVVICGDITNFGGMKEAIIVLDTIREFNQNILAVPGNCDQHEVLDVLKNEHINLHGEIKEIKGLVFFGIGGSGFTPFNTPQEYSDEEIERILSNYKKQKGREIFVSHAPPINTKVDKTLMGMHVGSKHIRKFIEKNQPDLCLCGHIHEARGIDKIGTTIILNPGPFPKNYAVIEVADEINVKLYPD</sequence>
<comment type="caution">
    <text evidence="2">The sequence shown here is derived from an EMBL/GenBank/DDBJ whole genome shotgun (WGS) entry which is preliminary data.</text>
</comment>
<evidence type="ECO:0000313" key="2">
    <source>
        <dbReference type="EMBL" id="HDY59626.1"/>
    </source>
</evidence>
<dbReference type="CDD" id="cd07392">
    <property type="entry name" value="MPP_PAE1087"/>
    <property type="match status" value="1"/>
</dbReference>
<organism evidence="2">
    <name type="scientific">candidate division WOR-3 bacterium</name>
    <dbReference type="NCBI Taxonomy" id="2052148"/>
    <lineage>
        <taxon>Bacteria</taxon>
        <taxon>Bacteria division WOR-3</taxon>
    </lineage>
</organism>
<evidence type="ECO:0000259" key="1">
    <source>
        <dbReference type="Pfam" id="PF00149"/>
    </source>
</evidence>
<dbReference type="Gene3D" id="3.60.21.10">
    <property type="match status" value="1"/>
</dbReference>
<gene>
    <name evidence="2" type="ORF">ENP86_08770</name>
</gene>
<dbReference type="AlphaFoldDB" id="A0A7V1EII1"/>
<dbReference type="PANTHER" id="PTHR37523">
    <property type="entry name" value="METALLOPHOSPHOESTERASE"/>
    <property type="match status" value="1"/>
</dbReference>
<name>A0A7V1EII1_UNCW3</name>
<accession>A0A7V1EII1</accession>
<proteinExistence type="predicted"/>
<dbReference type="PANTHER" id="PTHR37523:SF1">
    <property type="entry name" value="CALCINEURIN-LIKE PHOSPHOESTERASE DOMAIN-CONTAINING PROTEIN"/>
    <property type="match status" value="1"/>
</dbReference>
<dbReference type="Pfam" id="PF00149">
    <property type="entry name" value="Metallophos"/>
    <property type="match status" value="1"/>
</dbReference>
<feature type="domain" description="Calcineurin-like phosphoesterase" evidence="1">
    <location>
        <begin position="1"/>
        <end position="175"/>
    </location>
</feature>
<dbReference type="InterPro" id="IPR004843">
    <property type="entry name" value="Calcineurin-like_PHP"/>
</dbReference>
<dbReference type="InterPro" id="IPR029052">
    <property type="entry name" value="Metallo-depent_PP-like"/>
</dbReference>
<dbReference type="EMBL" id="DSKY01000021">
    <property type="protein sequence ID" value="HDY59626.1"/>
    <property type="molecule type" value="Genomic_DNA"/>
</dbReference>
<dbReference type="GO" id="GO:0016787">
    <property type="term" value="F:hydrolase activity"/>
    <property type="evidence" value="ECO:0007669"/>
    <property type="project" value="InterPro"/>
</dbReference>
<reference evidence="2" key="1">
    <citation type="journal article" date="2020" name="mSystems">
        <title>Genome- and Community-Level Interaction Insights into Carbon Utilization and Element Cycling Functions of Hydrothermarchaeota in Hydrothermal Sediment.</title>
        <authorList>
            <person name="Zhou Z."/>
            <person name="Liu Y."/>
            <person name="Xu W."/>
            <person name="Pan J."/>
            <person name="Luo Z.H."/>
            <person name="Li M."/>
        </authorList>
    </citation>
    <scope>NUCLEOTIDE SEQUENCE [LARGE SCALE GENOMIC DNA]</scope>
    <source>
        <strain evidence="2">SpSt-258</strain>
    </source>
</reference>
<dbReference type="InterPro" id="IPR041733">
    <property type="entry name" value="PAE1087_MPP"/>
</dbReference>
<protein>
    <submittedName>
        <fullName evidence="2">YfcE family phosphodiesterase</fullName>
    </submittedName>
</protein>